<proteinExistence type="inferred from homology"/>
<dbReference type="InterPro" id="IPR010918">
    <property type="entry name" value="PurM-like_C_dom"/>
</dbReference>
<evidence type="ECO:0000256" key="4">
    <source>
        <dbReference type="ARBA" id="ARBA00013047"/>
    </source>
</evidence>
<dbReference type="Gene3D" id="3.90.650.10">
    <property type="entry name" value="PurM-like C-terminal domain"/>
    <property type="match status" value="1"/>
</dbReference>
<comment type="pathway">
    <text evidence="2 15">Purine metabolism; IMP biosynthesis via de novo pathway; 5-amino-1-(5-phospho-D-ribosyl)imidazole from N(2)-formyl-N(1)-(5-phospho-D-ribosyl)glycinamide: step 2/2.</text>
</comment>
<dbReference type="PANTHER" id="PTHR10520">
    <property type="entry name" value="TRIFUNCTIONAL PURINE BIOSYNTHETIC PROTEIN ADENOSINE-3-RELATED"/>
    <property type="match status" value="1"/>
</dbReference>
<dbReference type="InterPro" id="IPR004733">
    <property type="entry name" value="PurM_cligase"/>
</dbReference>
<keyword evidence="7 15" id="KW-0436">Ligase</keyword>
<dbReference type="AlphaFoldDB" id="A0A369P7T1"/>
<dbReference type="CDD" id="cd02196">
    <property type="entry name" value="PurM"/>
    <property type="match status" value="1"/>
</dbReference>
<dbReference type="InterPro" id="IPR036676">
    <property type="entry name" value="PurM-like_C_sf"/>
</dbReference>
<evidence type="ECO:0000256" key="12">
    <source>
        <dbReference type="ARBA" id="ARBA00032931"/>
    </source>
</evidence>
<dbReference type="SUPFAM" id="SSF56042">
    <property type="entry name" value="PurM C-terminal domain-like"/>
    <property type="match status" value="1"/>
</dbReference>
<evidence type="ECO:0000259" key="17">
    <source>
        <dbReference type="Pfam" id="PF02769"/>
    </source>
</evidence>
<evidence type="ECO:0000259" key="16">
    <source>
        <dbReference type="Pfam" id="PF00586"/>
    </source>
</evidence>
<dbReference type="UniPathway" id="UPA00074">
    <property type="reaction ID" value="UER00129"/>
</dbReference>
<sequence length="357" mass="37350">MENQNSVTYAEAGVDIVEGARAVDAIKDTVHSTYRPEVVGDIGGFGGLFSIAAAKDMADPLLVSGTDGVGTKLKVAQRLGVHDTVGIDLVAMCVNDILATGAEPLFFLDYVAVGKLDAEAMARIVGGIGEGCRQSGCALIGGEMAEHPGVMDPDDYDLSGFCVGLVDRPRMLDPESVREGDVLIGLASSGLHSNGYSLARKVCIEGRTEEELREAREDLGGQSILEALLTPTRIYVKPVRAVMEQVPGGIRALAHITGGGITENLNRALPAGVNAEVDLGTWPIPPVVRFACEQANLSEAEALKTFNMGLGMVLIVDPAAAEAVEAALAAAGEETYRVGRIVAGEGEVQYANEGELF</sequence>
<dbReference type="GO" id="GO:0004641">
    <property type="term" value="F:phosphoribosylformylglycinamidine cyclo-ligase activity"/>
    <property type="evidence" value="ECO:0007669"/>
    <property type="project" value="UniProtKB-UniRule"/>
</dbReference>
<dbReference type="GO" id="GO:0006189">
    <property type="term" value="P:'de novo' IMP biosynthetic process"/>
    <property type="evidence" value="ECO:0007669"/>
    <property type="project" value="UniProtKB-UniRule"/>
</dbReference>
<organism evidence="18 19">
    <name type="scientific">Adlercreutzia equolifaciens subsp. celatus</name>
    <dbReference type="NCBI Taxonomy" id="394340"/>
    <lineage>
        <taxon>Bacteria</taxon>
        <taxon>Bacillati</taxon>
        <taxon>Actinomycetota</taxon>
        <taxon>Coriobacteriia</taxon>
        <taxon>Eggerthellales</taxon>
        <taxon>Eggerthellaceae</taxon>
        <taxon>Adlercreutzia</taxon>
    </lineage>
</organism>
<dbReference type="Proteomes" id="UP000253805">
    <property type="component" value="Unassembled WGS sequence"/>
</dbReference>
<keyword evidence="8 15" id="KW-0547">Nucleotide-binding</keyword>
<evidence type="ECO:0000256" key="6">
    <source>
        <dbReference type="ARBA" id="ARBA00022490"/>
    </source>
</evidence>
<evidence type="ECO:0000256" key="10">
    <source>
        <dbReference type="ARBA" id="ARBA00022840"/>
    </source>
</evidence>
<dbReference type="PANTHER" id="PTHR10520:SF12">
    <property type="entry name" value="TRIFUNCTIONAL PURINE BIOSYNTHETIC PROTEIN ADENOSINE-3"/>
    <property type="match status" value="1"/>
</dbReference>
<evidence type="ECO:0000313" key="18">
    <source>
        <dbReference type="EMBL" id="RDC46928.1"/>
    </source>
</evidence>
<dbReference type="NCBIfam" id="TIGR00878">
    <property type="entry name" value="purM"/>
    <property type="match status" value="1"/>
</dbReference>
<evidence type="ECO:0000256" key="9">
    <source>
        <dbReference type="ARBA" id="ARBA00022755"/>
    </source>
</evidence>
<evidence type="ECO:0000256" key="8">
    <source>
        <dbReference type="ARBA" id="ARBA00022741"/>
    </source>
</evidence>
<evidence type="ECO:0000256" key="3">
    <source>
        <dbReference type="ARBA" id="ARBA00010280"/>
    </source>
</evidence>
<keyword evidence="10 15" id="KW-0067">ATP-binding</keyword>
<dbReference type="FunFam" id="3.30.1330.10:FF:000001">
    <property type="entry name" value="Phosphoribosylformylglycinamidine cyclo-ligase"/>
    <property type="match status" value="1"/>
</dbReference>
<dbReference type="GO" id="GO:0005829">
    <property type="term" value="C:cytosol"/>
    <property type="evidence" value="ECO:0007669"/>
    <property type="project" value="TreeGrafter"/>
</dbReference>
<evidence type="ECO:0000256" key="2">
    <source>
        <dbReference type="ARBA" id="ARBA00004686"/>
    </source>
</evidence>
<dbReference type="EC" id="6.3.3.1" evidence="4 15"/>
<evidence type="ECO:0000256" key="11">
    <source>
        <dbReference type="ARBA" id="ARBA00031908"/>
    </source>
</evidence>
<evidence type="ECO:0000313" key="19">
    <source>
        <dbReference type="Proteomes" id="UP000253805"/>
    </source>
</evidence>
<reference evidence="18 19" key="1">
    <citation type="journal article" date="2018" name="Elife">
        <title>Discovery and characterization of a prevalent human gut bacterial enzyme sufficient for the inactivation of a family of plant toxins.</title>
        <authorList>
            <person name="Koppel N."/>
            <person name="Bisanz J.E."/>
            <person name="Pandelia M.E."/>
            <person name="Turnbaugh P.J."/>
            <person name="Balskus E.P."/>
        </authorList>
    </citation>
    <scope>NUCLEOTIDE SEQUENCE [LARGE SCALE GENOMIC DNA]</scope>
    <source>
        <strain evidence="18 19">OB21 GAM 11</strain>
    </source>
</reference>
<feature type="domain" description="PurM-like N-terminal" evidence="16">
    <location>
        <begin position="61"/>
        <end position="166"/>
    </location>
</feature>
<dbReference type="InterPro" id="IPR016188">
    <property type="entry name" value="PurM-like_N"/>
</dbReference>
<comment type="catalytic activity">
    <reaction evidence="14 15">
        <text>2-formamido-N(1)-(5-O-phospho-beta-D-ribosyl)acetamidine + ATP = 5-amino-1-(5-phospho-beta-D-ribosyl)imidazole + ADP + phosphate + H(+)</text>
        <dbReference type="Rhea" id="RHEA:23032"/>
        <dbReference type="ChEBI" id="CHEBI:15378"/>
        <dbReference type="ChEBI" id="CHEBI:30616"/>
        <dbReference type="ChEBI" id="CHEBI:43474"/>
        <dbReference type="ChEBI" id="CHEBI:137981"/>
        <dbReference type="ChEBI" id="CHEBI:147287"/>
        <dbReference type="ChEBI" id="CHEBI:456216"/>
        <dbReference type="EC" id="6.3.3.1"/>
    </reaction>
</comment>
<dbReference type="InterPro" id="IPR036921">
    <property type="entry name" value="PurM-like_N_sf"/>
</dbReference>
<dbReference type="HAMAP" id="MF_00741">
    <property type="entry name" value="AIRS"/>
    <property type="match status" value="1"/>
</dbReference>
<name>A0A369P7T1_9ACTN</name>
<dbReference type="Gene3D" id="3.30.1330.10">
    <property type="entry name" value="PurM-like, N-terminal domain"/>
    <property type="match status" value="1"/>
</dbReference>
<dbReference type="GO" id="GO:0004637">
    <property type="term" value="F:phosphoribosylamine-glycine ligase activity"/>
    <property type="evidence" value="ECO:0007669"/>
    <property type="project" value="TreeGrafter"/>
</dbReference>
<dbReference type="Pfam" id="PF02769">
    <property type="entry name" value="AIRS_C"/>
    <property type="match status" value="1"/>
</dbReference>
<dbReference type="GO" id="GO:0005524">
    <property type="term" value="F:ATP binding"/>
    <property type="evidence" value="ECO:0007669"/>
    <property type="project" value="UniProtKB-KW"/>
</dbReference>
<comment type="caution">
    <text evidence="18">The sequence shown here is derived from an EMBL/GenBank/DDBJ whole genome shotgun (WGS) entry which is preliminary data.</text>
</comment>
<gene>
    <name evidence="15" type="primary">purM</name>
    <name evidence="18" type="ORF">C1850_00305</name>
</gene>
<protein>
    <recommendedName>
        <fullName evidence="5 15">Phosphoribosylformylglycinamidine cyclo-ligase</fullName>
        <ecNumber evidence="4 15">6.3.3.1</ecNumber>
    </recommendedName>
    <alternativeName>
        <fullName evidence="12 15">AIR synthase</fullName>
    </alternativeName>
    <alternativeName>
        <fullName evidence="13 15">AIRS</fullName>
    </alternativeName>
    <alternativeName>
        <fullName evidence="11 15">Phosphoribosyl-aminoimidazole synthetase</fullName>
    </alternativeName>
</protein>
<evidence type="ECO:0000256" key="7">
    <source>
        <dbReference type="ARBA" id="ARBA00022598"/>
    </source>
</evidence>
<keyword evidence="9 15" id="KW-0658">Purine biosynthesis</keyword>
<accession>A0A369P7T1</accession>
<evidence type="ECO:0000256" key="15">
    <source>
        <dbReference type="HAMAP-Rule" id="MF_00741"/>
    </source>
</evidence>
<evidence type="ECO:0000256" key="1">
    <source>
        <dbReference type="ARBA" id="ARBA00004496"/>
    </source>
</evidence>
<comment type="similarity">
    <text evidence="3 15">Belongs to the AIR synthase family.</text>
</comment>
<dbReference type="RefSeq" id="WP_114548170.1">
    <property type="nucleotide sequence ID" value="NZ_PPUT01000001.1"/>
</dbReference>
<feature type="domain" description="PurM-like C-terminal" evidence="17">
    <location>
        <begin position="178"/>
        <end position="347"/>
    </location>
</feature>
<dbReference type="EMBL" id="PPUT01000001">
    <property type="protein sequence ID" value="RDC46928.1"/>
    <property type="molecule type" value="Genomic_DNA"/>
</dbReference>
<comment type="subcellular location">
    <subcellularLocation>
        <location evidence="1 15">Cytoplasm</location>
    </subcellularLocation>
</comment>
<evidence type="ECO:0000256" key="14">
    <source>
        <dbReference type="ARBA" id="ARBA00049057"/>
    </source>
</evidence>
<evidence type="ECO:0000256" key="5">
    <source>
        <dbReference type="ARBA" id="ARBA00020367"/>
    </source>
</evidence>
<dbReference type="GO" id="GO:0046084">
    <property type="term" value="P:adenine biosynthetic process"/>
    <property type="evidence" value="ECO:0007669"/>
    <property type="project" value="TreeGrafter"/>
</dbReference>
<keyword evidence="6 15" id="KW-0963">Cytoplasm</keyword>
<dbReference type="SUPFAM" id="SSF55326">
    <property type="entry name" value="PurM N-terminal domain-like"/>
    <property type="match status" value="1"/>
</dbReference>
<evidence type="ECO:0000256" key="13">
    <source>
        <dbReference type="ARBA" id="ARBA00033093"/>
    </source>
</evidence>
<dbReference type="FunFam" id="3.90.650.10:FF:000011">
    <property type="entry name" value="Phosphoribosylformylglycinamidine cyclo-ligase"/>
    <property type="match status" value="1"/>
</dbReference>
<dbReference type="Pfam" id="PF00586">
    <property type="entry name" value="AIRS"/>
    <property type="match status" value="1"/>
</dbReference>